<dbReference type="EMBL" id="FMTY01000006">
    <property type="protein sequence ID" value="SCX16050.1"/>
    <property type="molecule type" value="Genomic_DNA"/>
</dbReference>
<evidence type="ECO:0000259" key="9">
    <source>
        <dbReference type="Pfam" id="PF13231"/>
    </source>
</evidence>
<dbReference type="Proteomes" id="UP000182124">
    <property type="component" value="Unassembled WGS sequence"/>
</dbReference>
<organism evidence="10 11">
    <name type="scientific">Flavobacterium saliperosum</name>
    <dbReference type="NCBI Taxonomy" id="329186"/>
    <lineage>
        <taxon>Bacteria</taxon>
        <taxon>Pseudomonadati</taxon>
        <taxon>Bacteroidota</taxon>
        <taxon>Flavobacteriia</taxon>
        <taxon>Flavobacteriales</taxon>
        <taxon>Flavobacteriaceae</taxon>
        <taxon>Flavobacterium</taxon>
    </lineage>
</organism>
<feature type="transmembrane region" description="Helical" evidence="8">
    <location>
        <begin position="255"/>
        <end position="275"/>
    </location>
</feature>
<comment type="subcellular location">
    <subcellularLocation>
        <location evidence="1">Cell membrane</location>
        <topology evidence="1">Multi-pass membrane protein</topology>
    </subcellularLocation>
</comment>
<feature type="transmembrane region" description="Helical" evidence="8">
    <location>
        <begin position="210"/>
        <end position="227"/>
    </location>
</feature>
<feature type="transmembrane region" description="Helical" evidence="8">
    <location>
        <begin position="138"/>
        <end position="156"/>
    </location>
</feature>
<evidence type="ECO:0000313" key="11">
    <source>
        <dbReference type="Proteomes" id="UP000182124"/>
    </source>
</evidence>
<gene>
    <name evidence="10" type="ORF">SAMN02927925_02325</name>
</gene>
<dbReference type="GO" id="GO:0016763">
    <property type="term" value="F:pentosyltransferase activity"/>
    <property type="evidence" value="ECO:0007669"/>
    <property type="project" value="TreeGrafter"/>
</dbReference>
<feature type="transmembrane region" description="Helical" evidence="8">
    <location>
        <begin position="352"/>
        <end position="374"/>
    </location>
</feature>
<feature type="transmembrane region" description="Helical" evidence="8">
    <location>
        <begin position="326"/>
        <end position="346"/>
    </location>
</feature>
<feature type="transmembrane region" description="Helical" evidence="8">
    <location>
        <begin position="114"/>
        <end position="132"/>
    </location>
</feature>
<dbReference type="STRING" id="329186.SAMN02927925_02325"/>
<keyword evidence="5 8" id="KW-0812">Transmembrane</keyword>
<evidence type="ECO:0000256" key="1">
    <source>
        <dbReference type="ARBA" id="ARBA00004651"/>
    </source>
</evidence>
<feature type="transmembrane region" description="Helical" evidence="8">
    <location>
        <begin position="168"/>
        <end position="198"/>
    </location>
</feature>
<dbReference type="PANTHER" id="PTHR33908">
    <property type="entry name" value="MANNOSYLTRANSFERASE YKCB-RELATED"/>
    <property type="match status" value="1"/>
</dbReference>
<dbReference type="Pfam" id="PF13231">
    <property type="entry name" value="PMT_2"/>
    <property type="match status" value="1"/>
</dbReference>
<reference evidence="10 11" key="1">
    <citation type="submission" date="2016-10" db="EMBL/GenBank/DDBJ databases">
        <authorList>
            <person name="de Groot N.N."/>
        </authorList>
    </citation>
    <scope>NUCLEOTIDE SEQUENCE [LARGE SCALE GENOMIC DNA]</scope>
    <source>
        <strain evidence="10 11">CGMCC 1.3801</strain>
    </source>
</reference>
<evidence type="ECO:0000256" key="8">
    <source>
        <dbReference type="SAM" id="Phobius"/>
    </source>
</evidence>
<keyword evidence="7 8" id="KW-0472">Membrane</keyword>
<accession>A0A1G4W497</accession>
<dbReference type="GO" id="GO:0009103">
    <property type="term" value="P:lipopolysaccharide biosynthetic process"/>
    <property type="evidence" value="ECO:0007669"/>
    <property type="project" value="UniProtKB-ARBA"/>
</dbReference>
<evidence type="ECO:0000256" key="7">
    <source>
        <dbReference type="ARBA" id="ARBA00023136"/>
    </source>
</evidence>
<sequence length="618" mass="71034">MFNKIITYIKENKAICIILLVAALLRFYKINFQSLWMDEIYTMNITNPDNSFSTIITEVNNREGFPYLYFLFLKILHTFLGYSPIVARGLSALFGVLSVFAIFKLGEKLYDKKAGFYAALLLTFSEYAIYISQDARPYTIYLFGVIMSYYGMVTFLKEVNRKNAIQYGLLAGLLLNFNFFALINLFAQAILVVFYLFFIDKQKRIELIKNGLLSSGIAIILFLPNIYKLKTLMAFKSSWIPAPGPDSLTIILKEFIGNSEMTLFMLTPIFIFFLLNVFNSKETKSVSDFLNNKKVFAFIVLFSWTLVYVTIVFLKSYLDTSLYIARYFTSIIPVIILVLGIGLSMIKNKFIRISFTLSLVMFVFLNHTIVRNYYKWPNKTQFREAAQLIIDNNPKNETVYTGLKYWFDYYLNNKMIRTNVIEKPNLEAVISEMMADPTKVKPFWYTDAHGRPFALTEAAQLFVNNTFYIDNNFDGFDAWTRHFTLLKDVPRSIDISKFIPLQTYNGDGFAYNIEAFENTNGIVKISGWAYFDGQSASESVLDVVLLKDGKATRMLTQKVNRPDVTSYFKSSFDLANSGFSSMLNLSDLNKGEYKIGIYLVNKKTGKTGLNITDKIVVK</sequence>
<dbReference type="PANTHER" id="PTHR33908:SF11">
    <property type="entry name" value="MEMBRANE PROTEIN"/>
    <property type="match status" value="1"/>
</dbReference>
<protein>
    <submittedName>
        <fullName evidence="10">Dolichyl-phosphate-mannose-protein mannosyltransferase</fullName>
    </submittedName>
</protein>
<keyword evidence="4 10" id="KW-0808">Transferase</keyword>
<feature type="transmembrane region" description="Helical" evidence="8">
    <location>
        <begin position="295"/>
        <end position="314"/>
    </location>
</feature>
<dbReference type="AlphaFoldDB" id="A0A1G4W497"/>
<evidence type="ECO:0000256" key="4">
    <source>
        <dbReference type="ARBA" id="ARBA00022679"/>
    </source>
</evidence>
<name>A0A1G4W497_9FLAO</name>
<dbReference type="RefSeq" id="WP_035654401.1">
    <property type="nucleotide sequence ID" value="NZ_CBCSBQ010000010.1"/>
</dbReference>
<proteinExistence type="predicted"/>
<keyword evidence="3 10" id="KW-0328">Glycosyltransferase</keyword>
<evidence type="ECO:0000256" key="6">
    <source>
        <dbReference type="ARBA" id="ARBA00022989"/>
    </source>
</evidence>
<dbReference type="GO" id="GO:0005886">
    <property type="term" value="C:plasma membrane"/>
    <property type="evidence" value="ECO:0007669"/>
    <property type="project" value="UniProtKB-SubCell"/>
</dbReference>
<dbReference type="InterPro" id="IPR038731">
    <property type="entry name" value="RgtA/B/C-like"/>
</dbReference>
<keyword evidence="2" id="KW-1003">Cell membrane</keyword>
<evidence type="ECO:0000313" key="10">
    <source>
        <dbReference type="EMBL" id="SCX16050.1"/>
    </source>
</evidence>
<evidence type="ECO:0000256" key="3">
    <source>
        <dbReference type="ARBA" id="ARBA00022676"/>
    </source>
</evidence>
<keyword evidence="6 8" id="KW-1133">Transmembrane helix</keyword>
<dbReference type="InterPro" id="IPR050297">
    <property type="entry name" value="LipidA_mod_glycosyltrf_83"/>
</dbReference>
<dbReference type="eggNOG" id="COG5305">
    <property type="taxonomic scope" value="Bacteria"/>
</dbReference>
<feature type="domain" description="Glycosyltransferase RgtA/B/C/D-like" evidence="9">
    <location>
        <begin position="66"/>
        <end position="227"/>
    </location>
</feature>
<evidence type="ECO:0000256" key="2">
    <source>
        <dbReference type="ARBA" id="ARBA00022475"/>
    </source>
</evidence>
<evidence type="ECO:0000256" key="5">
    <source>
        <dbReference type="ARBA" id="ARBA00022692"/>
    </source>
</evidence>